<dbReference type="InterPro" id="IPR011989">
    <property type="entry name" value="ARM-like"/>
</dbReference>
<dbReference type="PRINTS" id="PR01097">
    <property type="entry name" value="TRNSRECEPTRP"/>
</dbReference>
<organism evidence="14 15">
    <name type="scientific">Cloeon dipterum</name>
    <dbReference type="NCBI Taxonomy" id="197152"/>
    <lineage>
        <taxon>Eukaryota</taxon>
        <taxon>Metazoa</taxon>
        <taxon>Ecdysozoa</taxon>
        <taxon>Arthropoda</taxon>
        <taxon>Hexapoda</taxon>
        <taxon>Insecta</taxon>
        <taxon>Pterygota</taxon>
        <taxon>Palaeoptera</taxon>
        <taxon>Ephemeroptera</taxon>
        <taxon>Pisciforma</taxon>
        <taxon>Baetidae</taxon>
        <taxon>Cloeon</taxon>
    </lineage>
</organism>
<keyword evidence="3 12" id="KW-0812">Transmembrane</keyword>
<dbReference type="GO" id="GO:0070679">
    <property type="term" value="F:inositol 1,4,5 trisphosphate binding"/>
    <property type="evidence" value="ECO:0007669"/>
    <property type="project" value="TreeGrafter"/>
</dbReference>
<dbReference type="PROSITE" id="PS50297">
    <property type="entry name" value="ANK_REP_REGION"/>
    <property type="match status" value="1"/>
</dbReference>
<comment type="subcellular location">
    <subcellularLocation>
        <location evidence="1">Membrane</location>
        <topology evidence="1">Multi-pass membrane protein</topology>
    </subcellularLocation>
</comment>
<feature type="transmembrane region" description="Helical" evidence="12">
    <location>
        <begin position="742"/>
        <end position="764"/>
    </location>
</feature>
<feature type="transmembrane region" description="Helical" evidence="12">
    <location>
        <begin position="784"/>
        <end position="801"/>
    </location>
</feature>
<dbReference type="GO" id="GO:0034703">
    <property type="term" value="C:cation channel complex"/>
    <property type="evidence" value="ECO:0007669"/>
    <property type="project" value="TreeGrafter"/>
</dbReference>
<dbReference type="CDD" id="cd23650">
    <property type="entry name" value="TRP_CaM_bind1"/>
    <property type="match status" value="1"/>
</dbReference>
<evidence type="ECO:0000256" key="4">
    <source>
        <dbReference type="ARBA" id="ARBA00022737"/>
    </source>
</evidence>
<keyword evidence="6 10" id="KW-0040">ANK repeat</keyword>
<dbReference type="Pfam" id="PF08344">
    <property type="entry name" value="TRP_2"/>
    <property type="match status" value="1"/>
</dbReference>
<dbReference type="GO" id="GO:0005886">
    <property type="term" value="C:plasma membrane"/>
    <property type="evidence" value="ECO:0007669"/>
    <property type="project" value="TreeGrafter"/>
</dbReference>
<evidence type="ECO:0000256" key="12">
    <source>
        <dbReference type="SAM" id="Phobius"/>
    </source>
</evidence>
<dbReference type="SUPFAM" id="SSF48403">
    <property type="entry name" value="Ankyrin repeat"/>
    <property type="match status" value="1"/>
</dbReference>
<evidence type="ECO:0000256" key="9">
    <source>
        <dbReference type="ARBA" id="ARBA00023303"/>
    </source>
</evidence>
<dbReference type="InterPro" id="IPR036770">
    <property type="entry name" value="Ankyrin_rpt-contain_sf"/>
</dbReference>
<accession>A0A8S1CTH4</accession>
<evidence type="ECO:0000256" key="10">
    <source>
        <dbReference type="PROSITE-ProRule" id="PRU00023"/>
    </source>
</evidence>
<dbReference type="GO" id="GO:0051480">
    <property type="term" value="P:regulation of cytosolic calcium ion concentration"/>
    <property type="evidence" value="ECO:0007669"/>
    <property type="project" value="TreeGrafter"/>
</dbReference>
<dbReference type="PROSITE" id="PS50088">
    <property type="entry name" value="ANK_REPEAT"/>
    <property type="match status" value="1"/>
</dbReference>
<reference evidence="14 15" key="1">
    <citation type="submission" date="2020-04" db="EMBL/GenBank/DDBJ databases">
        <authorList>
            <person name="Alioto T."/>
            <person name="Alioto T."/>
            <person name="Gomez Garrido J."/>
        </authorList>
    </citation>
    <scope>NUCLEOTIDE SEQUENCE [LARGE SCALE GENOMIC DNA]</scope>
</reference>
<dbReference type="Proteomes" id="UP000494165">
    <property type="component" value="Unassembled WGS sequence"/>
</dbReference>
<dbReference type="InterPro" id="IPR016024">
    <property type="entry name" value="ARM-type_fold"/>
</dbReference>
<dbReference type="SUPFAM" id="SSF48371">
    <property type="entry name" value="ARM repeat"/>
    <property type="match status" value="1"/>
</dbReference>
<feature type="compositionally biased region" description="Polar residues" evidence="11">
    <location>
        <begin position="1188"/>
        <end position="1214"/>
    </location>
</feature>
<feature type="transmembrane region" description="Helical" evidence="12">
    <location>
        <begin position="932"/>
        <end position="951"/>
    </location>
</feature>
<dbReference type="InterPro" id="IPR013555">
    <property type="entry name" value="TRP_dom"/>
</dbReference>
<feature type="transmembrane region" description="Helical" evidence="12">
    <location>
        <begin position="651"/>
        <end position="671"/>
    </location>
</feature>
<feature type="compositionally biased region" description="Low complexity" evidence="11">
    <location>
        <begin position="1274"/>
        <end position="1307"/>
    </location>
</feature>
<dbReference type="Gene3D" id="1.25.10.10">
    <property type="entry name" value="Leucine-rich Repeat Variant"/>
    <property type="match status" value="1"/>
</dbReference>
<evidence type="ECO:0000256" key="7">
    <source>
        <dbReference type="ARBA" id="ARBA00023065"/>
    </source>
</evidence>
<evidence type="ECO:0000256" key="3">
    <source>
        <dbReference type="ARBA" id="ARBA00022692"/>
    </source>
</evidence>
<dbReference type="PANTHER" id="PTHR10117:SF51">
    <property type="entry name" value="TRANSIENT RECEPTOR POTENTIAL PROTEIN"/>
    <property type="match status" value="1"/>
</dbReference>
<dbReference type="InterPro" id="IPR002110">
    <property type="entry name" value="Ankyrin_rpt"/>
</dbReference>
<dbReference type="Pfam" id="PF00520">
    <property type="entry name" value="Ion_trans"/>
    <property type="match status" value="1"/>
</dbReference>
<evidence type="ECO:0000313" key="15">
    <source>
        <dbReference type="Proteomes" id="UP000494165"/>
    </source>
</evidence>
<gene>
    <name evidence="14" type="ORF">CLODIP_2_CD08561</name>
</gene>
<evidence type="ECO:0000256" key="11">
    <source>
        <dbReference type="SAM" id="MobiDB-lite"/>
    </source>
</evidence>
<feature type="compositionally biased region" description="Low complexity" evidence="11">
    <location>
        <begin position="1315"/>
        <end position="1340"/>
    </location>
</feature>
<feature type="compositionally biased region" description="Polar residues" evidence="11">
    <location>
        <begin position="1167"/>
        <end position="1177"/>
    </location>
</feature>
<dbReference type="NCBIfam" id="TIGR00870">
    <property type="entry name" value="trp"/>
    <property type="match status" value="1"/>
</dbReference>
<dbReference type="InterPro" id="IPR005821">
    <property type="entry name" value="Ion_trans_dom"/>
</dbReference>
<keyword evidence="7" id="KW-0406">Ion transport</keyword>
<keyword evidence="9" id="KW-0407">Ion channel</keyword>
<dbReference type="EMBL" id="CADEPI010000058">
    <property type="protein sequence ID" value="CAB3371177.1"/>
    <property type="molecule type" value="Genomic_DNA"/>
</dbReference>
<evidence type="ECO:0000256" key="5">
    <source>
        <dbReference type="ARBA" id="ARBA00022989"/>
    </source>
</evidence>
<dbReference type="InterPro" id="IPR002153">
    <property type="entry name" value="TRPC_channel"/>
</dbReference>
<dbReference type="PANTHER" id="PTHR10117">
    <property type="entry name" value="TRANSIENT RECEPTOR POTENTIAL CHANNEL"/>
    <property type="match status" value="1"/>
</dbReference>
<feature type="transmembrane region" description="Helical" evidence="12">
    <location>
        <begin position="865"/>
        <end position="890"/>
    </location>
</feature>
<keyword evidence="5 12" id="KW-1133">Transmembrane helix</keyword>
<evidence type="ECO:0000256" key="2">
    <source>
        <dbReference type="ARBA" id="ARBA00022448"/>
    </source>
</evidence>
<name>A0A8S1CTH4_9INSE</name>
<feature type="domain" description="Transient receptor ion channel" evidence="13">
    <location>
        <begin position="498"/>
        <end position="560"/>
    </location>
</feature>
<dbReference type="Pfam" id="PF00023">
    <property type="entry name" value="Ank"/>
    <property type="match status" value="1"/>
</dbReference>
<keyword evidence="8 12" id="KW-0472">Membrane</keyword>
<dbReference type="Gene3D" id="1.25.40.20">
    <property type="entry name" value="Ankyrin repeat-containing domain"/>
    <property type="match status" value="1"/>
</dbReference>
<dbReference type="SMART" id="SM01420">
    <property type="entry name" value="TRP_2"/>
    <property type="match status" value="1"/>
</dbReference>
<protein>
    <recommendedName>
        <fullName evidence="13">Transient receptor ion channel domain-containing protein</fullName>
    </recommendedName>
</protein>
<dbReference type="GO" id="GO:0015279">
    <property type="term" value="F:store-operated calcium channel activity"/>
    <property type="evidence" value="ECO:0007669"/>
    <property type="project" value="TreeGrafter"/>
</dbReference>
<evidence type="ECO:0000256" key="6">
    <source>
        <dbReference type="ARBA" id="ARBA00023043"/>
    </source>
</evidence>
<dbReference type="SMART" id="SM00248">
    <property type="entry name" value="ANK"/>
    <property type="match status" value="2"/>
</dbReference>
<sequence>MNKNVQALFDPIQSDNEPNQYKITKISFRASLCFYSNQITSITMTESVDELRNQRRIQLGEKRSESKMKRLMTARSVPYSVAECTKDDVNVEDFVKMLKGKGPTEIEVMVKLQQAFMSDPQYAEAFLAVSGAYAELVRSLSGSRPIHALHASFCLCNLSANPRKLSAMHTKIVAPFLMLHLDGMNDEFLDSCAWIVGNLSLVDEESWKILHSLGSLQKLANLVNHPKEGVVMSVVYSLTHIVLNAHKTLSESESRLIASVINARTVFVCDASRLLFQLSTTGYVDTELSSEDLVRAVVKKWHDHIMHSDLSEVAKISESSSTNVAVTMAASAARPSVWTLNEVAMDAALTPIEKKFLLLVERGDVASTRRYIDEHKENPEFNIDCIDPMGRSALFSAVDNENMEMMELLLEKGIKMKDALLEAIREQYVEGVEVLLEWEEKIHKAGDLYSWEAVERSQAKFTPDITPLMLAAHMDNFEIIKTLLDRGATVPSPHDIKCSCDDCLTSSKTDSLRHSLARINAYKALSSPSLIVLSSRDPLMTAFELSYELSKLRRLESEFSEEYKNLRKRVHEFTGNLLDYTREQKELEVILNFNPTEGWEPTNKYSLDRLKLAIKYKQKGFVSHPHVQQLLGAIWYDGLPGFKQMGQIQQILQVVKIFILFPYYCTLYMLAPDSKAGQFLTKPFVQFVCHKASYLYFLAMLCAASQRIEHLTVQLLGHFYDPFFTEVYEDWRRRERGAWPGLFESACVMFIMSNIFAELCQLWNDGLSEFLEDMWNILDLASYMFYFTWIALRAISIFVRFREQWAGLDPYYPREQWDPFDPYLIAEGMFAAGMIFSVLKLVHVFSINPHLGPLQISLGRMVIDIIKFFFIYTLVLFAFGCGMNQLLWYYAELEMHECYNIPEEPDTPNFNDQDKACTIWRRFYNLFETSQSMFWASFGLVELFAFDLVGIKSFTRFWALLMFGSYSVMNIIVLLNMLIAMMSNSFQIISERSDIEWKFARSKLWISHFDDSGVLPAPFNCCPSPGMFRDLFGVGKQRRTKSMKLKTKEKTQERHDIVVKLLVKRYISTEQQRREEEIGISQDDVVEVRQDISSLRYELVDILRSNGMTTPDVEQSDIGSKKAKQIERRLMKDFQIGCIEGVLDDISKTAKSGDIFSKLAKAIGTKGSKTNLGSQVKQDAFGRKRPGQSGSTTQLNASTSKLPATGEDTASSSIDTEELKKKFPKLEAESYQTQVAFGKFARGKAKLRDKLTVVNETGAASAGKTEPPKPTAAPPKGAGAGPSKGPEPAKQTKPAAAAAAATPATKSAPPPPPAAAKAGPSTTKVEVAATKTEPTAAAKTEPQDEPKPAEKPAAKPESIPKPADEKKPALQPPPAKPKSSTPAPSSAVNRPTSKLHTPVPTGGKSVVSGRHLDGWL</sequence>
<feature type="transmembrane region" description="Helical" evidence="12">
    <location>
        <begin position="957"/>
        <end position="979"/>
    </location>
</feature>
<evidence type="ECO:0000259" key="13">
    <source>
        <dbReference type="SMART" id="SM01420"/>
    </source>
</evidence>
<dbReference type="OrthoDB" id="2373987at2759"/>
<evidence type="ECO:0000313" key="14">
    <source>
        <dbReference type="EMBL" id="CAB3371177.1"/>
    </source>
</evidence>
<keyword evidence="4" id="KW-0677">Repeat</keyword>
<feature type="region of interest" description="Disordered" evidence="11">
    <location>
        <begin position="1257"/>
        <end position="1416"/>
    </location>
</feature>
<evidence type="ECO:0000256" key="8">
    <source>
        <dbReference type="ARBA" id="ARBA00023136"/>
    </source>
</evidence>
<feature type="compositionally biased region" description="Basic and acidic residues" evidence="11">
    <location>
        <begin position="1341"/>
        <end position="1354"/>
    </location>
</feature>
<evidence type="ECO:0000256" key="1">
    <source>
        <dbReference type="ARBA" id="ARBA00004141"/>
    </source>
</evidence>
<feature type="compositionally biased region" description="Low complexity" evidence="11">
    <location>
        <begin position="1377"/>
        <end position="1387"/>
    </location>
</feature>
<keyword evidence="15" id="KW-1185">Reference proteome</keyword>
<comment type="caution">
    <text evidence="14">The sequence shown here is derived from an EMBL/GenBank/DDBJ whole genome shotgun (WGS) entry which is preliminary data.</text>
</comment>
<keyword evidence="2" id="KW-0813">Transport</keyword>
<feature type="region of interest" description="Disordered" evidence="11">
    <location>
        <begin position="1167"/>
        <end position="1218"/>
    </location>
</feature>
<proteinExistence type="predicted"/>
<feature type="repeat" description="ANK" evidence="10">
    <location>
        <begin position="463"/>
        <end position="495"/>
    </location>
</feature>